<gene>
    <name evidence="2" type="ordered locus">Hfelis_12080</name>
</gene>
<evidence type="ECO:0000259" key="1">
    <source>
        <dbReference type="Pfam" id="PF13023"/>
    </source>
</evidence>
<keyword evidence="3" id="KW-1185">Reference proteome</keyword>
<evidence type="ECO:0000313" key="3">
    <source>
        <dbReference type="Proteomes" id="UP000007934"/>
    </source>
</evidence>
<dbReference type="AlphaFoldDB" id="E7A965"/>
<dbReference type="Gene3D" id="1.10.3210.10">
    <property type="entry name" value="Hypothetical protein af1432"/>
    <property type="match status" value="2"/>
</dbReference>
<protein>
    <submittedName>
        <fullName evidence="2">Hydrolase (HAD superfamily)</fullName>
    </submittedName>
</protein>
<dbReference type="GeneID" id="36133794"/>
<evidence type="ECO:0000313" key="2">
    <source>
        <dbReference type="EMBL" id="CBY83292.1"/>
    </source>
</evidence>
<dbReference type="GO" id="GO:0016787">
    <property type="term" value="F:hydrolase activity"/>
    <property type="evidence" value="ECO:0007669"/>
    <property type="project" value="UniProtKB-KW"/>
</dbReference>
<name>E7A965_HELFC</name>
<dbReference type="InterPro" id="IPR006674">
    <property type="entry name" value="HD_domain"/>
</dbReference>
<organism evidence="2 3">
    <name type="scientific">Helicobacter felis (strain ATCC 49179 / CCUG 28539 / NCTC 12436 / CS1)</name>
    <dbReference type="NCBI Taxonomy" id="936155"/>
    <lineage>
        <taxon>Bacteria</taxon>
        <taxon>Pseudomonadati</taxon>
        <taxon>Campylobacterota</taxon>
        <taxon>Epsilonproteobacteria</taxon>
        <taxon>Campylobacterales</taxon>
        <taxon>Helicobacteraceae</taxon>
        <taxon>Helicobacter</taxon>
    </lineage>
</organism>
<keyword evidence="2" id="KW-0378">Hydrolase</keyword>
<dbReference type="SUPFAM" id="SSF109604">
    <property type="entry name" value="HD-domain/PDEase-like"/>
    <property type="match status" value="1"/>
</dbReference>
<dbReference type="EMBL" id="FQ670179">
    <property type="protein sequence ID" value="CBY83292.1"/>
    <property type="molecule type" value="Genomic_DNA"/>
</dbReference>
<proteinExistence type="predicted"/>
<feature type="domain" description="HD" evidence="1">
    <location>
        <begin position="188"/>
        <end position="368"/>
    </location>
</feature>
<dbReference type="KEGG" id="hfe:HFELIS_12080"/>
<dbReference type="Pfam" id="PF13023">
    <property type="entry name" value="HD_3"/>
    <property type="match status" value="1"/>
</dbReference>
<dbReference type="eggNOG" id="COG1896">
    <property type="taxonomic scope" value="Bacteria"/>
</dbReference>
<accession>E7A965</accession>
<dbReference type="HOGENOM" id="CLU_672030_0_0_7"/>
<reference evidence="2 3" key="1">
    <citation type="journal article" date="2011" name="Genome Biol. Evol.">
        <title>Comparative whole genome sequence analysis of the carcinogenic bacterial model pathogen Helicobacter felis.</title>
        <authorList>
            <person name="Arnold I.C."/>
            <person name="Zigova Z."/>
            <person name="Holden M."/>
            <person name="Lawley T.D."/>
            <person name="Rad R."/>
            <person name="Dougan G."/>
            <person name="Falkow S."/>
            <person name="Bentley S.D."/>
            <person name="Muller A."/>
        </authorList>
    </citation>
    <scope>NUCLEOTIDE SEQUENCE [LARGE SCALE GENOMIC DNA]</scope>
    <source>
        <strain evidence="3">ATCC 49179 / CCUG 28539 / NCTC 12436 / CS1</strain>
    </source>
</reference>
<dbReference type="Proteomes" id="UP000007934">
    <property type="component" value="Chromosome"/>
</dbReference>
<sequence>MRKPHLNPKLLKRLFIAASIRRWNDQACPVEFSELDKQAHKAMVVILLAKHARESVNYSRLITYFFYEFLNRVVLTDIKPPIYYKLLETHRQALADYVQRELEEELRGYALFEDLHAYLCHPPQDLEFTLLRAAHHYVSAWEFSLIYDSNPRMYGVQEIKDSLDNALLQDGEHLSQVPHLKLLASMFAQLRFQKRWSQTPRVPPTSVLGHALYVALCAFLLSFDLNACESMRINHFLGGLFHDLPEILTRDIISPIKHGVEGLDAYLKEIEVQEMENKLLRYVNPELRADLLYFTQEEFKDRYLDPQSKQTRIVDLDTLWETYNHNEYQSVCGTLLKICDQLSAFIEAQMSIAHGVRSDVLVCGAEKILSKYAHKSMCGVNMGALFGDFACDGSCS</sequence>
<dbReference type="RefSeq" id="WP_013469656.1">
    <property type="nucleotide sequence ID" value="NC_014810.2"/>
</dbReference>
<dbReference type="STRING" id="936155.HFELIS_12080"/>